<evidence type="ECO:0000256" key="4">
    <source>
        <dbReference type="ARBA" id="ARBA00022598"/>
    </source>
</evidence>
<evidence type="ECO:0000259" key="8">
    <source>
        <dbReference type="PROSITE" id="PS51733"/>
    </source>
</evidence>
<dbReference type="EC" id="6.3.1.20" evidence="3"/>
<feature type="domain" description="BPL/LPL catalytic" evidence="8">
    <location>
        <begin position="26"/>
        <end position="206"/>
    </location>
</feature>
<evidence type="ECO:0000256" key="1">
    <source>
        <dbReference type="ARBA" id="ARBA00005085"/>
    </source>
</evidence>
<dbReference type="InterPro" id="IPR004562">
    <property type="entry name" value="LipoylTrfase_LipoateP_Ligase"/>
</dbReference>
<name>A0ABR7EE58_9FIRM</name>
<dbReference type="SUPFAM" id="SSF82649">
    <property type="entry name" value="SufE/NifU"/>
    <property type="match status" value="1"/>
</dbReference>
<comment type="pathway">
    <text evidence="2">Protein modification; protein lipoylation via exogenous pathway; protein N(6)-(lipoyl)lysine from lipoate: step 1/2.</text>
</comment>
<dbReference type="Pfam" id="PF10437">
    <property type="entry name" value="Lip_prot_lig_C"/>
    <property type="match status" value="1"/>
</dbReference>
<evidence type="ECO:0000256" key="7">
    <source>
        <dbReference type="ARBA" id="ARBA00048037"/>
    </source>
</evidence>
<comment type="caution">
    <text evidence="9">The sequence shown here is derived from an EMBL/GenBank/DDBJ whole genome shotgun (WGS) entry which is preliminary data.</text>
</comment>
<dbReference type="Gene3D" id="3.30.930.10">
    <property type="entry name" value="Bira Bifunctional Protein, Domain 2"/>
    <property type="match status" value="1"/>
</dbReference>
<sequence length="335" mass="38559">MIFIETNSISPFYNFAAEYYLITEKKFDETVFLFWRTEPTLMLGKYQNAYAEIDLDYANANQIQIVRRMSGGGTIYTDMGGWQFTFISKSGTGQGTIEFKKYISPVVDALCKIGINASFNGRNDLVVEGRKFSGNAQYILNGYTLHHGSILFDTDIEQMMKSTTVNRYKMESKGIASVRDRVTNISDYLPKGMTTLEFRELFVGGILQDKHDVYSFHQAEMKRIREIEKERFDNWQSIFGDSPKCEVVRTKRFSDGILECQLNVNNGRIEEVKIYGDFFGDLETDIICSFLKGCKYERKSVENIFERMPYYGRAHNISTQDIVDTIMGQSSTNIE</sequence>
<gene>
    <name evidence="9" type="ORF">H8S18_06890</name>
</gene>
<dbReference type="PANTHER" id="PTHR12561">
    <property type="entry name" value="LIPOATE-PROTEIN LIGASE"/>
    <property type="match status" value="1"/>
</dbReference>
<proteinExistence type="predicted"/>
<dbReference type="CDD" id="cd16443">
    <property type="entry name" value="LplA"/>
    <property type="match status" value="1"/>
</dbReference>
<evidence type="ECO:0000256" key="2">
    <source>
        <dbReference type="ARBA" id="ARBA00005124"/>
    </source>
</evidence>
<protein>
    <recommendedName>
        <fullName evidence="3">lipoate--protein ligase</fullName>
        <ecNumber evidence="3">6.3.1.20</ecNumber>
    </recommendedName>
</protein>
<evidence type="ECO:0000256" key="3">
    <source>
        <dbReference type="ARBA" id="ARBA00012367"/>
    </source>
</evidence>
<dbReference type="Pfam" id="PF21948">
    <property type="entry name" value="LplA-B_cat"/>
    <property type="match status" value="1"/>
</dbReference>
<dbReference type="PANTHER" id="PTHR12561:SF3">
    <property type="entry name" value="LIPOYLTRANSFERASE 1, MITOCHONDRIAL"/>
    <property type="match status" value="1"/>
</dbReference>
<dbReference type="Gene3D" id="3.30.390.50">
    <property type="entry name" value="CO dehydrogenase flavoprotein, C-terminal domain"/>
    <property type="match status" value="1"/>
</dbReference>
<accession>A0ABR7EE58</accession>
<dbReference type="InterPro" id="IPR045864">
    <property type="entry name" value="aa-tRNA-synth_II/BPL/LPL"/>
</dbReference>
<evidence type="ECO:0000256" key="6">
    <source>
        <dbReference type="ARBA" id="ARBA00022840"/>
    </source>
</evidence>
<evidence type="ECO:0000256" key="5">
    <source>
        <dbReference type="ARBA" id="ARBA00022741"/>
    </source>
</evidence>
<keyword evidence="10" id="KW-1185">Reference proteome</keyword>
<dbReference type="GO" id="GO:0016979">
    <property type="term" value="F:lipoate-protein ligase activity"/>
    <property type="evidence" value="ECO:0007669"/>
    <property type="project" value="UniProtKB-EC"/>
</dbReference>
<dbReference type="InterPro" id="IPR019491">
    <property type="entry name" value="Lipoate_protein_ligase_C"/>
</dbReference>
<reference evidence="9 10" key="1">
    <citation type="submission" date="2020-08" db="EMBL/GenBank/DDBJ databases">
        <title>Genome public.</title>
        <authorList>
            <person name="Liu C."/>
            <person name="Sun Q."/>
        </authorList>
    </citation>
    <scope>NUCLEOTIDE SEQUENCE [LARGE SCALE GENOMIC DNA]</scope>
    <source>
        <strain evidence="9 10">NSJ-35</strain>
    </source>
</reference>
<dbReference type="SUPFAM" id="SSF55681">
    <property type="entry name" value="Class II aaRS and biotin synthetases"/>
    <property type="match status" value="1"/>
</dbReference>
<dbReference type="EMBL" id="JACOON010000003">
    <property type="protein sequence ID" value="MBC5648059.1"/>
    <property type="molecule type" value="Genomic_DNA"/>
</dbReference>
<dbReference type="Proteomes" id="UP000606889">
    <property type="component" value="Unassembled WGS sequence"/>
</dbReference>
<organism evidence="9 10">
    <name type="scientific">Christensenella tenuis</name>
    <dbReference type="NCBI Taxonomy" id="2763033"/>
    <lineage>
        <taxon>Bacteria</taxon>
        <taxon>Bacillati</taxon>
        <taxon>Bacillota</taxon>
        <taxon>Clostridia</taxon>
        <taxon>Christensenellales</taxon>
        <taxon>Christensenellaceae</taxon>
        <taxon>Christensenella</taxon>
    </lineage>
</organism>
<evidence type="ECO:0000313" key="9">
    <source>
        <dbReference type="EMBL" id="MBC5648059.1"/>
    </source>
</evidence>
<keyword evidence="5" id="KW-0547">Nucleotide-binding</keyword>
<dbReference type="PROSITE" id="PS51733">
    <property type="entry name" value="BPL_LPL_CATALYTIC"/>
    <property type="match status" value="1"/>
</dbReference>
<evidence type="ECO:0000313" key="10">
    <source>
        <dbReference type="Proteomes" id="UP000606889"/>
    </source>
</evidence>
<comment type="catalytic activity">
    <reaction evidence="7">
        <text>L-lysyl-[lipoyl-carrier protein] + (R)-lipoate + ATP = N(6)-[(R)-lipoyl]-L-lysyl-[lipoyl-carrier protein] + AMP + diphosphate + H(+)</text>
        <dbReference type="Rhea" id="RHEA:49288"/>
        <dbReference type="Rhea" id="RHEA-COMP:10500"/>
        <dbReference type="Rhea" id="RHEA-COMP:10502"/>
        <dbReference type="ChEBI" id="CHEBI:15378"/>
        <dbReference type="ChEBI" id="CHEBI:29969"/>
        <dbReference type="ChEBI" id="CHEBI:30616"/>
        <dbReference type="ChEBI" id="CHEBI:33019"/>
        <dbReference type="ChEBI" id="CHEBI:83088"/>
        <dbReference type="ChEBI" id="CHEBI:83099"/>
        <dbReference type="ChEBI" id="CHEBI:456215"/>
        <dbReference type="EC" id="6.3.1.20"/>
    </reaction>
</comment>
<dbReference type="NCBIfam" id="TIGR00545">
    <property type="entry name" value="lipoyltrans"/>
    <property type="match status" value="1"/>
</dbReference>
<comment type="pathway">
    <text evidence="1">Protein modification; protein lipoylation via exogenous pathway; protein N(6)-(lipoyl)lysine from lipoate: step 2/2.</text>
</comment>
<dbReference type="RefSeq" id="WP_186857578.1">
    <property type="nucleotide sequence ID" value="NZ_JACOON010000003.1"/>
</dbReference>
<keyword evidence="4 9" id="KW-0436">Ligase</keyword>
<keyword evidence="6" id="KW-0067">ATP-binding</keyword>
<dbReference type="InterPro" id="IPR004143">
    <property type="entry name" value="BPL_LPL_catalytic"/>
</dbReference>